<dbReference type="EMBL" id="JAAAIL010004020">
    <property type="protein sequence ID" value="KAG0248585.1"/>
    <property type="molecule type" value="Genomic_DNA"/>
</dbReference>
<feature type="region of interest" description="Disordered" evidence="1">
    <location>
        <begin position="1"/>
        <end position="79"/>
    </location>
</feature>
<accession>A0AAD4CZV0</accession>
<dbReference type="AlphaFoldDB" id="A0AAD4CZV0"/>
<evidence type="ECO:0000256" key="1">
    <source>
        <dbReference type="SAM" id="MobiDB-lite"/>
    </source>
</evidence>
<evidence type="ECO:0000313" key="3">
    <source>
        <dbReference type="Proteomes" id="UP001194580"/>
    </source>
</evidence>
<reference evidence="2" key="1">
    <citation type="journal article" date="2020" name="Fungal Divers.">
        <title>Resolving the Mortierellaceae phylogeny through synthesis of multi-gene phylogenetics and phylogenomics.</title>
        <authorList>
            <person name="Vandepol N."/>
            <person name="Liber J."/>
            <person name="Desiro A."/>
            <person name="Na H."/>
            <person name="Kennedy M."/>
            <person name="Barry K."/>
            <person name="Grigoriev I.V."/>
            <person name="Miller A.N."/>
            <person name="O'Donnell K."/>
            <person name="Stajich J.E."/>
            <person name="Bonito G."/>
        </authorList>
    </citation>
    <scope>NUCLEOTIDE SEQUENCE</scope>
    <source>
        <strain evidence="2">NRRL 28262</strain>
    </source>
</reference>
<evidence type="ECO:0000313" key="2">
    <source>
        <dbReference type="EMBL" id="KAG0248585.1"/>
    </source>
</evidence>
<proteinExistence type="predicted"/>
<comment type="caution">
    <text evidence="2">The sequence shown here is derived from an EMBL/GenBank/DDBJ whole genome shotgun (WGS) entry which is preliminary data.</text>
</comment>
<feature type="non-terminal residue" evidence="2">
    <location>
        <position position="79"/>
    </location>
</feature>
<dbReference type="Proteomes" id="UP001194580">
    <property type="component" value="Unassembled WGS sequence"/>
</dbReference>
<sequence length="79" mass="8476">MGPTRPSTKKPKAQTQSQTSSTPVVNLNEEESRQNNAAKPTTFPELDISDSEASVHHDPSAAVLDQADNGLEPMDIDSD</sequence>
<protein>
    <submittedName>
        <fullName evidence="2">Uncharacterized protein</fullName>
    </submittedName>
</protein>
<organism evidence="2 3">
    <name type="scientific">Linnemannia exigua</name>
    <dbReference type="NCBI Taxonomy" id="604196"/>
    <lineage>
        <taxon>Eukaryota</taxon>
        <taxon>Fungi</taxon>
        <taxon>Fungi incertae sedis</taxon>
        <taxon>Mucoromycota</taxon>
        <taxon>Mortierellomycotina</taxon>
        <taxon>Mortierellomycetes</taxon>
        <taxon>Mortierellales</taxon>
        <taxon>Mortierellaceae</taxon>
        <taxon>Linnemannia</taxon>
    </lineage>
</organism>
<gene>
    <name evidence="2" type="ORF">BGZ95_007995</name>
</gene>
<name>A0AAD4CZV0_9FUNG</name>
<keyword evidence="3" id="KW-1185">Reference proteome</keyword>
<feature type="compositionally biased region" description="Polar residues" evidence="1">
    <location>
        <begin position="13"/>
        <end position="25"/>
    </location>
</feature>